<feature type="region of interest" description="Disordered" evidence="1">
    <location>
        <begin position="25"/>
        <end position="45"/>
    </location>
</feature>
<evidence type="ECO:0000256" key="1">
    <source>
        <dbReference type="SAM" id="MobiDB-lite"/>
    </source>
</evidence>
<gene>
    <name evidence="2" type="ORF">EUGRSUZ_I02713</name>
</gene>
<reference evidence="2" key="1">
    <citation type="submission" date="2013-07" db="EMBL/GenBank/DDBJ databases">
        <title>The genome of Eucalyptus grandis.</title>
        <authorList>
            <person name="Schmutz J."/>
            <person name="Hayes R."/>
            <person name="Myburg A."/>
            <person name="Tuskan G."/>
            <person name="Grattapaglia D."/>
            <person name="Rokhsar D.S."/>
        </authorList>
    </citation>
    <scope>NUCLEOTIDE SEQUENCE</scope>
    <source>
        <tissue evidence="2">Leaf extractions</tissue>
    </source>
</reference>
<dbReference type="PANTHER" id="PTHR20835">
    <property type="entry name" value="E3 UBIQUITIN-PROTEIN LIGASE PPP1R11-RELATED"/>
    <property type="match status" value="1"/>
</dbReference>
<organism evidence="2">
    <name type="scientific">Eucalyptus grandis</name>
    <name type="common">Flooded gum</name>
    <dbReference type="NCBI Taxonomy" id="71139"/>
    <lineage>
        <taxon>Eukaryota</taxon>
        <taxon>Viridiplantae</taxon>
        <taxon>Streptophyta</taxon>
        <taxon>Embryophyta</taxon>
        <taxon>Tracheophyta</taxon>
        <taxon>Spermatophyta</taxon>
        <taxon>Magnoliopsida</taxon>
        <taxon>eudicotyledons</taxon>
        <taxon>Gunneridae</taxon>
        <taxon>Pentapetalae</taxon>
        <taxon>rosids</taxon>
        <taxon>malvids</taxon>
        <taxon>Myrtales</taxon>
        <taxon>Myrtaceae</taxon>
        <taxon>Myrtoideae</taxon>
        <taxon>Eucalypteae</taxon>
        <taxon>Eucalyptus</taxon>
    </lineage>
</organism>
<dbReference type="AlphaFoldDB" id="A0A059AUF2"/>
<dbReference type="InterPro" id="IPR011107">
    <property type="entry name" value="PPI_Ypi1"/>
</dbReference>
<protein>
    <submittedName>
        <fullName evidence="2">Uncharacterized protein</fullName>
    </submittedName>
</protein>
<dbReference type="GO" id="GO:0004865">
    <property type="term" value="F:protein serine/threonine phosphatase inhibitor activity"/>
    <property type="evidence" value="ECO:0000318"/>
    <property type="project" value="GO_Central"/>
</dbReference>
<feature type="compositionally biased region" description="Acidic residues" evidence="1">
    <location>
        <begin position="91"/>
        <end position="100"/>
    </location>
</feature>
<sequence>MARSMVTMTNAATASPSVTATVTVTVEDRAPPPASSSSSQSGNTALVLRLKRVNDKKKKVTWKEGTVDNEFLQKKSSKKCCIFHKEKSFDEDCSSDEDGDAPDHPHRHPHPHHGDEHRCDGGASCSNDGGN</sequence>
<feature type="region of interest" description="Disordered" evidence="1">
    <location>
        <begin position="89"/>
        <end position="131"/>
    </location>
</feature>
<dbReference type="EMBL" id="KK198761">
    <property type="protein sequence ID" value="KCW57055.1"/>
    <property type="molecule type" value="Genomic_DNA"/>
</dbReference>
<dbReference type="PANTHER" id="PTHR20835:SF0">
    <property type="entry name" value="E3 UBIQUITIN-PROTEIN LIGASE PPP1R11"/>
    <property type="match status" value="1"/>
</dbReference>
<proteinExistence type="predicted"/>
<dbReference type="OMA" id="CILGHSR"/>
<dbReference type="OrthoDB" id="307488at2759"/>
<dbReference type="eggNOG" id="KOG4102">
    <property type="taxonomic scope" value="Eukaryota"/>
</dbReference>
<dbReference type="Gramene" id="KCW57055">
    <property type="protein sequence ID" value="KCW57055"/>
    <property type="gene ID" value="EUGRSUZ_I02713"/>
</dbReference>
<dbReference type="Pfam" id="PF07491">
    <property type="entry name" value="PPI_Ypi1"/>
    <property type="match status" value="1"/>
</dbReference>
<name>A0A059AUF2_EUCGR</name>
<dbReference type="GO" id="GO:0008157">
    <property type="term" value="F:protein phosphatase 1 binding"/>
    <property type="evidence" value="ECO:0000318"/>
    <property type="project" value="GO_Central"/>
</dbReference>
<dbReference type="GO" id="GO:0005634">
    <property type="term" value="C:nucleus"/>
    <property type="evidence" value="ECO:0000318"/>
    <property type="project" value="GO_Central"/>
</dbReference>
<accession>A0A059AUF2</accession>
<dbReference type="InParanoid" id="A0A059AUF2"/>
<dbReference type="KEGG" id="egr:104419951"/>
<evidence type="ECO:0000313" key="2">
    <source>
        <dbReference type="EMBL" id="KCW57055.1"/>
    </source>
</evidence>
<dbReference type="STRING" id="71139.A0A059AUF2"/>